<dbReference type="InterPro" id="IPR006145">
    <property type="entry name" value="PsdUridine_synth_RsuA/RluA"/>
</dbReference>
<dbReference type="InterPro" id="IPR020103">
    <property type="entry name" value="PsdUridine_synth_cat_dom_sf"/>
</dbReference>
<dbReference type="SUPFAM" id="SSF55120">
    <property type="entry name" value="Pseudouridine synthase"/>
    <property type="match status" value="1"/>
</dbReference>
<dbReference type="Pfam" id="PF00849">
    <property type="entry name" value="PseudoU_synth_2"/>
    <property type="match status" value="1"/>
</dbReference>
<evidence type="ECO:0000259" key="6">
    <source>
        <dbReference type="PROSITE" id="PS51747"/>
    </source>
</evidence>
<dbReference type="GO" id="GO:0000455">
    <property type="term" value="P:enzyme-directed rRNA pseudouridine synthesis"/>
    <property type="evidence" value="ECO:0007669"/>
    <property type="project" value="TreeGrafter"/>
</dbReference>
<dbReference type="EC" id="5.4.99.28" evidence="3"/>
<keyword evidence="1" id="KW-0413">Isomerase</keyword>
<dbReference type="InterPro" id="IPR006224">
    <property type="entry name" value="PsdUridine_synth_RluA-like_CS"/>
</dbReference>
<dbReference type="InterPro" id="IPR006225">
    <property type="entry name" value="PsdUridine_synth_RluC/D"/>
</dbReference>
<evidence type="ECO:0000256" key="3">
    <source>
        <dbReference type="ARBA" id="ARBA00038944"/>
    </source>
</evidence>
<dbReference type="NCBIfam" id="TIGR00005">
    <property type="entry name" value="rluA_subfam"/>
    <property type="match status" value="1"/>
</dbReference>
<dbReference type="PROSITE" id="PS01129">
    <property type="entry name" value="PSI_RLU"/>
    <property type="match status" value="1"/>
</dbReference>
<comment type="catalytic activity">
    <reaction evidence="2">
        <text>uridine(32) in tRNA = pseudouridine(32) in tRNA</text>
        <dbReference type="Rhea" id="RHEA:42544"/>
        <dbReference type="Rhea" id="RHEA-COMP:10107"/>
        <dbReference type="Rhea" id="RHEA-COMP:10108"/>
        <dbReference type="ChEBI" id="CHEBI:65314"/>
        <dbReference type="ChEBI" id="CHEBI:65315"/>
        <dbReference type="EC" id="5.4.99.28"/>
    </reaction>
</comment>
<gene>
    <name evidence="7" type="ORF">DASB73_013280</name>
</gene>
<dbReference type="PROSITE" id="PS51747">
    <property type="entry name" value="CYT_DCMP_DEAMINASES_2"/>
    <property type="match status" value="1"/>
</dbReference>
<dbReference type="Gene3D" id="3.30.2350.10">
    <property type="entry name" value="Pseudouridine synthase"/>
    <property type="match status" value="1"/>
</dbReference>
<proteinExistence type="predicted"/>
<dbReference type="GO" id="GO:0031119">
    <property type="term" value="P:tRNA pseudouridine synthesis"/>
    <property type="evidence" value="ECO:0007669"/>
    <property type="project" value="UniProtKB-ARBA"/>
</dbReference>
<sequence length="552" mass="62269">MAFRTKRNSMLHQVLKDPAREVAINEEIAKGAQWIIEGPLRRVPPYYFTYLTFCKQRWIGQQLLSVFTQEFRDRTQEYYKRAIDNGLVLVNDEVASTDQVLKNGDLIMHRTHKHEQPVTSRPIKIVHQDDDLVVIDKPGGLPVHPTGRFNFNTVMALLEHENKIVCHPCNRLDRLTSGLMFLAKNSKSAEKLGQQIRDRTVSKQYLALVIGKFPPTAEVEGNMRTVDPKLSLNMMDNHPDSKTSCTKFKFVSYDKETDRSLVLCMPETGRTHQIRVHLQHLGFPIVNDPIYSNPEVWGPTLGKNFTAETADVEKIAAALDKAGKTEPAQSYEYPNAKGEMLSGEVCDICDTPLYTDPGPNDLNLYLHALRYKAQDNSWSYETDIPEWATNVHMKFMRKALEEARKAPDLPGAFAVGAVLVHDGEILETGYTRELEGNTHAEENALAKLAKRGQEIPEGTCLYTTMEPCTYRLSGNKPCNERVIENPAIKTVFVGVMEPSTFVQNNTSRSTLEREGVIYIKIPGVSEEALQIAEKGHRVGTKRKIDSQSEPTS</sequence>
<dbReference type="Pfam" id="PF18785">
    <property type="entry name" value="Inv-AAD"/>
    <property type="match status" value="1"/>
</dbReference>
<dbReference type="PANTHER" id="PTHR21600">
    <property type="entry name" value="MITOCHONDRIAL RNA PSEUDOURIDINE SYNTHASE"/>
    <property type="match status" value="1"/>
</dbReference>
<dbReference type="Gene3D" id="3.40.140.10">
    <property type="entry name" value="Cytidine Deaminase, domain 2"/>
    <property type="match status" value="1"/>
</dbReference>
<evidence type="ECO:0000313" key="8">
    <source>
        <dbReference type="Proteomes" id="UP001362899"/>
    </source>
</evidence>
<name>A0AAV5RG42_STABA</name>
<dbReference type="SUPFAM" id="SSF53927">
    <property type="entry name" value="Cytidine deaminase-like"/>
    <property type="match status" value="1"/>
</dbReference>
<evidence type="ECO:0000256" key="4">
    <source>
        <dbReference type="PIRSR" id="PIRSR606225-1"/>
    </source>
</evidence>
<dbReference type="GO" id="GO:0016814">
    <property type="term" value="F:hydrolase activity, acting on carbon-nitrogen (but not peptide) bonds, in cyclic amidines"/>
    <property type="evidence" value="ECO:0007669"/>
    <property type="project" value="UniProtKB-ARBA"/>
</dbReference>
<keyword evidence="5" id="KW-0694">RNA-binding</keyword>
<feature type="domain" description="CMP/dCMP-type deaminase" evidence="6">
    <location>
        <begin position="390"/>
        <end position="504"/>
    </location>
</feature>
<dbReference type="AlphaFoldDB" id="A0AAV5RG42"/>
<comment type="caution">
    <text evidence="7">The sequence shown here is derived from an EMBL/GenBank/DDBJ whole genome shotgun (WGS) entry which is preliminary data.</text>
</comment>
<dbReference type="EMBL" id="BTGC01000003">
    <property type="protein sequence ID" value="GMM50370.1"/>
    <property type="molecule type" value="Genomic_DNA"/>
</dbReference>
<dbReference type="PROSITE" id="PS50889">
    <property type="entry name" value="S4"/>
    <property type="match status" value="1"/>
</dbReference>
<dbReference type="InterPro" id="IPR002125">
    <property type="entry name" value="CMP_dCMP_dom"/>
</dbReference>
<evidence type="ECO:0000256" key="2">
    <source>
        <dbReference type="ARBA" id="ARBA00036184"/>
    </source>
</evidence>
<evidence type="ECO:0000256" key="5">
    <source>
        <dbReference type="PROSITE-ProRule" id="PRU00182"/>
    </source>
</evidence>
<evidence type="ECO:0000256" key="1">
    <source>
        <dbReference type="ARBA" id="ARBA00023235"/>
    </source>
</evidence>
<organism evidence="7 8">
    <name type="scientific">Starmerella bacillaris</name>
    <name type="common">Yeast</name>
    <name type="synonym">Candida zemplinina</name>
    <dbReference type="NCBI Taxonomy" id="1247836"/>
    <lineage>
        <taxon>Eukaryota</taxon>
        <taxon>Fungi</taxon>
        <taxon>Dikarya</taxon>
        <taxon>Ascomycota</taxon>
        <taxon>Saccharomycotina</taxon>
        <taxon>Dipodascomycetes</taxon>
        <taxon>Dipodascales</taxon>
        <taxon>Trichomonascaceae</taxon>
        <taxon>Starmerella</taxon>
    </lineage>
</organism>
<dbReference type="GO" id="GO:0160151">
    <property type="term" value="F:tRNA pseudouridine(32) synthase activity"/>
    <property type="evidence" value="ECO:0007669"/>
    <property type="project" value="UniProtKB-EC"/>
</dbReference>
<dbReference type="FunFam" id="3.30.2350.10:FF:000017">
    <property type="entry name" value="Pseudouridine synthase"/>
    <property type="match status" value="1"/>
</dbReference>
<feature type="active site" evidence="4">
    <location>
        <position position="173"/>
    </location>
</feature>
<protein>
    <recommendedName>
        <fullName evidence="3">tRNA pseudouridine(32) synthase</fullName>
        <ecNumber evidence="3">5.4.99.28</ecNumber>
    </recommendedName>
</protein>
<accession>A0AAV5RG42</accession>
<dbReference type="GO" id="GO:0003723">
    <property type="term" value="F:RNA binding"/>
    <property type="evidence" value="ECO:0007669"/>
    <property type="project" value="UniProtKB-KW"/>
</dbReference>
<keyword evidence="8" id="KW-1185">Reference proteome</keyword>
<dbReference type="GO" id="GO:0019239">
    <property type="term" value="F:deaminase activity"/>
    <property type="evidence" value="ECO:0007669"/>
    <property type="project" value="UniProtKB-ARBA"/>
</dbReference>
<evidence type="ECO:0000313" key="7">
    <source>
        <dbReference type="EMBL" id="GMM50370.1"/>
    </source>
</evidence>
<dbReference type="InterPro" id="IPR050188">
    <property type="entry name" value="RluA_PseudoU_synthase"/>
</dbReference>
<dbReference type="InterPro" id="IPR016193">
    <property type="entry name" value="Cytidine_deaminase-like"/>
</dbReference>
<dbReference type="Proteomes" id="UP001362899">
    <property type="component" value="Unassembled WGS sequence"/>
</dbReference>
<reference evidence="7 8" key="1">
    <citation type="journal article" date="2023" name="Elife">
        <title>Identification of key yeast species and microbe-microbe interactions impacting larval growth of Drosophila in the wild.</title>
        <authorList>
            <person name="Mure A."/>
            <person name="Sugiura Y."/>
            <person name="Maeda R."/>
            <person name="Honda K."/>
            <person name="Sakurai N."/>
            <person name="Takahashi Y."/>
            <person name="Watada M."/>
            <person name="Katoh T."/>
            <person name="Gotoh A."/>
            <person name="Gotoh Y."/>
            <person name="Taniguchi I."/>
            <person name="Nakamura K."/>
            <person name="Hayashi T."/>
            <person name="Katayama T."/>
            <person name="Uemura T."/>
            <person name="Hattori Y."/>
        </authorList>
    </citation>
    <scope>NUCLEOTIDE SEQUENCE [LARGE SCALE GENOMIC DNA]</scope>
    <source>
        <strain evidence="7 8">SB-73</strain>
    </source>
</reference>
<dbReference type="CDD" id="cd02557">
    <property type="entry name" value="PseudoU_synth_ScRIB2"/>
    <property type="match status" value="1"/>
</dbReference>
<dbReference type="PANTHER" id="PTHR21600:SF40">
    <property type="entry name" value="PSEUDOURIDYLATE SYNTHASE RPUSD2"/>
    <property type="match status" value="1"/>
</dbReference>